<dbReference type="GO" id="GO:0003676">
    <property type="term" value="F:nucleic acid binding"/>
    <property type="evidence" value="ECO:0007669"/>
    <property type="project" value="InterPro"/>
</dbReference>
<keyword evidence="2" id="KW-0540">Nuclease</keyword>
<dbReference type="AlphaFoldDB" id="A0A173RGQ1"/>
<gene>
    <name evidence="2" type="ORF">ERS852574_00606</name>
</gene>
<feature type="domain" description="HNH" evidence="1">
    <location>
        <begin position="193"/>
        <end position="248"/>
    </location>
</feature>
<dbReference type="RefSeq" id="WP_207642084.1">
    <property type="nucleotide sequence ID" value="NZ_CYXR01000003.1"/>
</dbReference>
<sequence length="267" mass="31200">MELNWGNILHFNSEKDYYEVLGFLSKEEELIRVYTENNDKAGAWSGQGRMSLRNVSIDSLPEALKNAFETSVDGRISVTHYVKNLKENHNFSREIDPTGSDFTKRLYKESLEKVLETVPEEYENDFYRGYHWNCEVIERIRNASKHEINWDEETVQEETAGTTEGKRTVYYTTKYERSSKNREAAIRIHGTKCMICGFDFGQKYGELGKGYIEVHHIKPLATLEQEVVINPETDLICVCANCHRMLHRFKNYIVTVEELKYIVDDNK</sequence>
<dbReference type="Gene3D" id="1.10.30.50">
    <property type="match status" value="1"/>
</dbReference>
<evidence type="ECO:0000313" key="2">
    <source>
        <dbReference type="EMBL" id="CUM76977.1"/>
    </source>
</evidence>
<dbReference type="Pfam" id="PF01844">
    <property type="entry name" value="HNH"/>
    <property type="match status" value="1"/>
</dbReference>
<dbReference type="GO" id="GO:0004519">
    <property type="term" value="F:endonuclease activity"/>
    <property type="evidence" value="ECO:0007669"/>
    <property type="project" value="UniProtKB-KW"/>
</dbReference>
<protein>
    <submittedName>
        <fullName evidence="2">Predicted restriction endonuclease</fullName>
    </submittedName>
</protein>
<keyword evidence="2" id="KW-0255">Endonuclease</keyword>
<dbReference type="InterPro" id="IPR002711">
    <property type="entry name" value="HNH"/>
</dbReference>
<accession>A0A173RGQ1</accession>
<evidence type="ECO:0000259" key="1">
    <source>
        <dbReference type="Pfam" id="PF01844"/>
    </source>
</evidence>
<dbReference type="CDD" id="cd00085">
    <property type="entry name" value="HNHc"/>
    <property type="match status" value="1"/>
</dbReference>
<proteinExistence type="predicted"/>
<keyword evidence="2" id="KW-0378">Hydrolase</keyword>
<dbReference type="InterPro" id="IPR003615">
    <property type="entry name" value="HNH_nuc"/>
</dbReference>
<dbReference type="EMBL" id="CYXR01000003">
    <property type="protein sequence ID" value="CUM76977.1"/>
    <property type="molecule type" value="Genomic_DNA"/>
</dbReference>
<dbReference type="Proteomes" id="UP000095727">
    <property type="component" value="Unassembled WGS sequence"/>
</dbReference>
<evidence type="ECO:0000313" key="3">
    <source>
        <dbReference type="Proteomes" id="UP000095727"/>
    </source>
</evidence>
<reference evidence="2 3" key="1">
    <citation type="submission" date="2015-09" db="EMBL/GenBank/DDBJ databases">
        <authorList>
            <consortium name="Pathogen Informatics"/>
        </authorList>
    </citation>
    <scope>NUCLEOTIDE SEQUENCE [LARGE SCALE GENOMIC DNA]</scope>
    <source>
        <strain evidence="2 3">2789STDY5834962</strain>
    </source>
</reference>
<name>A0A173RGQ1_9FIRM</name>
<organism evidence="2 3">
    <name type="scientific">Coprococcus comes</name>
    <dbReference type="NCBI Taxonomy" id="410072"/>
    <lineage>
        <taxon>Bacteria</taxon>
        <taxon>Bacillati</taxon>
        <taxon>Bacillota</taxon>
        <taxon>Clostridia</taxon>
        <taxon>Lachnospirales</taxon>
        <taxon>Lachnospiraceae</taxon>
        <taxon>Coprococcus</taxon>
    </lineage>
</organism>
<dbReference type="GO" id="GO:0008270">
    <property type="term" value="F:zinc ion binding"/>
    <property type="evidence" value="ECO:0007669"/>
    <property type="project" value="InterPro"/>
</dbReference>